<dbReference type="EMBL" id="DF836446">
    <property type="protein sequence ID" value="GAN07331.1"/>
    <property type="molecule type" value="Genomic_DNA"/>
</dbReference>
<dbReference type="AlphaFoldDB" id="A0A0C9MA35"/>
<keyword evidence="3" id="KW-0378">Hydrolase</keyword>
<evidence type="ECO:0000259" key="2">
    <source>
        <dbReference type="Pfam" id="PF00561"/>
    </source>
</evidence>
<keyword evidence="4" id="KW-1185">Reference proteome</keyword>
<evidence type="ECO:0000313" key="4">
    <source>
        <dbReference type="Proteomes" id="UP000053815"/>
    </source>
</evidence>
<organism evidence="3">
    <name type="scientific">Mucor ambiguus</name>
    <dbReference type="NCBI Taxonomy" id="91626"/>
    <lineage>
        <taxon>Eukaryota</taxon>
        <taxon>Fungi</taxon>
        <taxon>Fungi incertae sedis</taxon>
        <taxon>Mucoromycota</taxon>
        <taxon>Mucoromycotina</taxon>
        <taxon>Mucoromycetes</taxon>
        <taxon>Mucorales</taxon>
        <taxon>Mucorineae</taxon>
        <taxon>Mucoraceae</taxon>
        <taxon>Mucor</taxon>
    </lineage>
</organism>
<evidence type="ECO:0000313" key="3">
    <source>
        <dbReference type="EMBL" id="GAN07331.1"/>
    </source>
</evidence>
<reference evidence="3" key="1">
    <citation type="submission" date="2014-09" db="EMBL/GenBank/DDBJ databases">
        <title>Draft genome sequence of an oleaginous Mucoromycotina fungus Mucor ambiguus NBRC6742.</title>
        <authorList>
            <person name="Takeda I."/>
            <person name="Yamane N."/>
            <person name="Morita T."/>
            <person name="Tamano K."/>
            <person name="Machida M."/>
            <person name="Baker S."/>
            <person name="Koike H."/>
        </authorList>
    </citation>
    <scope>NUCLEOTIDE SEQUENCE</scope>
    <source>
        <strain evidence="3">NBRC 6742</strain>
    </source>
</reference>
<protein>
    <submittedName>
        <fullName evidence="3">Alpha/beta-hydrolase</fullName>
    </submittedName>
</protein>
<dbReference type="Pfam" id="PF00561">
    <property type="entry name" value="Abhydrolase_1"/>
    <property type="match status" value="1"/>
</dbReference>
<keyword evidence="1" id="KW-0732">Signal</keyword>
<feature type="chain" id="PRO_5002199349" evidence="1">
    <location>
        <begin position="22"/>
        <end position="332"/>
    </location>
</feature>
<feature type="signal peptide" evidence="1">
    <location>
        <begin position="1"/>
        <end position="21"/>
    </location>
</feature>
<dbReference type="SUPFAM" id="SSF53474">
    <property type="entry name" value="alpha/beta-Hydrolases"/>
    <property type="match status" value="1"/>
</dbReference>
<gene>
    <name evidence="3" type="ORF">MAM1_0157d06827</name>
</gene>
<dbReference type="PRINTS" id="PR00111">
    <property type="entry name" value="ABHYDROLASE"/>
</dbReference>
<name>A0A0C9MA35_9FUNG</name>
<dbReference type="GO" id="GO:0016787">
    <property type="term" value="F:hydrolase activity"/>
    <property type="evidence" value="ECO:0007669"/>
    <property type="project" value="UniProtKB-KW"/>
</dbReference>
<dbReference type="PANTHER" id="PTHR46438:SF11">
    <property type="entry name" value="LIPASE-RELATED"/>
    <property type="match status" value="1"/>
</dbReference>
<accession>A0A0C9MA35</accession>
<sequence length="332" mass="36952">MLLKTLKWVGLAVITSYLVTSSKRQTTLGSLADSPPGPFPPDFYPNGTDLELPQGTMRYWMFGNEDGNRVVLIHGISTGSAIYDKLARELADNGHHVLVYDLWGRGYSQSPAAKYEEALYTSQLAMLLQKVGWDKTDVIGTSLGGGIASSFTSFYPEMVNKLVLLAPAGLFKVEDLPMISKFVKLPFVHDFIVNQPYVRPLILAAIQRFAKSARLAQTGLDGDTEATIAKITDIATYQFVHHPGFFRAFLGTVVDFSFTGLAKRYEKIGQLKNKPVLMIWGDKDTTVPFYHSKEAQRLIPQAKLVVLKDQGHDALITKWKSVNEEIESFLMV</sequence>
<dbReference type="OrthoDB" id="408373at2759"/>
<dbReference type="STRING" id="91626.A0A0C9MA35"/>
<proteinExistence type="predicted"/>
<dbReference type="Proteomes" id="UP000053815">
    <property type="component" value="Unassembled WGS sequence"/>
</dbReference>
<dbReference type="Gene3D" id="3.40.50.1820">
    <property type="entry name" value="alpha/beta hydrolase"/>
    <property type="match status" value="1"/>
</dbReference>
<evidence type="ECO:0000256" key="1">
    <source>
        <dbReference type="SAM" id="SignalP"/>
    </source>
</evidence>
<dbReference type="PANTHER" id="PTHR46438">
    <property type="entry name" value="ALPHA/BETA-HYDROLASES SUPERFAMILY PROTEIN"/>
    <property type="match status" value="1"/>
</dbReference>
<dbReference type="InterPro" id="IPR029058">
    <property type="entry name" value="AB_hydrolase_fold"/>
</dbReference>
<feature type="domain" description="AB hydrolase-1" evidence="2">
    <location>
        <begin position="69"/>
        <end position="317"/>
    </location>
</feature>
<dbReference type="InterPro" id="IPR000073">
    <property type="entry name" value="AB_hydrolase_1"/>
</dbReference>